<feature type="region of interest" description="Disordered" evidence="3">
    <location>
        <begin position="1"/>
        <end position="62"/>
    </location>
</feature>
<dbReference type="SUPFAM" id="SSF56436">
    <property type="entry name" value="C-type lectin-like"/>
    <property type="match status" value="1"/>
</dbReference>
<dbReference type="InterPro" id="IPR016186">
    <property type="entry name" value="C-type_lectin-like/link_sf"/>
</dbReference>
<feature type="transmembrane region" description="Helical" evidence="4">
    <location>
        <begin position="68"/>
        <end position="89"/>
    </location>
</feature>
<dbReference type="PANTHER" id="PTHR45710:SF35">
    <property type="entry name" value="C-TYPE LECTIN DOMAIN FAMILY 2 MEMBER D"/>
    <property type="match status" value="1"/>
</dbReference>
<protein>
    <recommendedName>
        <fullName evidence="5">C-type lectin domain-containing protein</fullName>
    </recommendedName>
</protein>
<dbReference type="InterPro" id="IPR016187">
    <property type="entry name" value="CTDL_fold"/>
</dbReference>
<dbReference type="InterPro" id="IPR033992">
    <property type="entry name" value="NKR-like_CTLD"/>
</dbReference>
<evidence type="ECO:0000256" key="3">
    <source>
        <dbReference type="SAM" id="MobiDB-lite"/>
    </source>
</evidence>
<feature type="domain" description="C-type lectin" evidence="5">
    <location>
        <begin position="113"/>
        <end position="218"/>
    </location>
</feature>
<evidence type="ECO:0000256" key="2">
    <source>
        <dbReference type="ARBA" id="ARBA00022734"/>
    </source>
</evidence>
<dbReference type="Proteomes" id="UP000694403">
    <property type="component" value="Unplaced"/>
</dbReference>
<dbReference type="Pfam" id="PF00059">
    <property type="entry name" value="Lectin_C"/>
    <property type="match status" value="1"/>
</dbReference>
<dbReference type="InterPro" id="IPR001304">
    <property type="entry name" value="C-type_lectin-like"/>
</dbReference>
<evidence type="ECO:0000256" key="4">
    <source>
        <dbReference type="SAM" id="Phobius"/>
    </source>
</evidence>
<dbReference type="GO" id="GO:0030246">
    <property type="term" value="F:carbohydrate binding"/>
    <property type="evidence" value="ECO:0007669"/>
    <property type="project" value="UniProtKB-KW"/>
</dbReference>
<name>A0A8C3RJ30_CHESE</name>
<dbReference type="CDD" id="cd03593">
    <property type="entry name" value="CLECT_NK_receptors_like"/>
    <property type="match status" value="1"/>
</dbReference>
<reference evidence="6" key="1">
    <citation type="submission" date="2025-08" db="UniProtKB">
        <authorList>
            <consortium name="Ensembl"/>
        </authorList>
    </citation>
    <scope>IDENTIFICATION</scope>
</reference>
<comment type="subcellular location">
    <subcellularLocation>
        <location evidence="1">Cell membrane</location>
        <topology evidence="1">Single-pass type II membrane protein</topology>
    </subcellularLocation>
</comment>
<evidence type="ECO:0000259" key="5">
    <source>
        <dbReference type="PROSITE" id="PS50041"/>
    </source>
</evidence>
<evidence type="ECO:0000313" key="6">
    <source>
        <dbReference type="Ensembl" id="ENSCSRP00000000509.1"/>
    </source>
</evidence>
<dbReference type="AlphaFoldDB" id="A0A8C3RJ30"/>
<keyword evidence="4" id="KW-0472">Membrane</keyword>
<sequence>MGKTADSTGQSPQGEAHPTCNGDPETGQEMQTRKNPQQEQLMKRSSRNGDAGREQDPGGLFPFRNPSVWGTVTVLIILVIGLVVALAVVTSKPPVADQGVRREAACPDGWDDFQGKCYYFSEAEGNWNNSQRHCSALNASLAAIDSQKELDFMLRYRGSRDHWYGLRREQDLRPWRWVNGTKFNNWFNIGGGGECAYLKEAKAISSSRCSMERHWICRKPHVFKGLARCRAGG</sequence>
<dbReference type="PANTHER" id="PTHR45710">
    <property type="entry name" value="C-TYPE LECTIN DOMAIN-CONTAINING PROTEIN 180"/>
    <property type="match status" value="1"/>
</dbReference>
<dbReference type="Ensembl" id="ENSCSRT00000000525.1">
    <property type="protein sequence ID" value="ENSCSRP00000000509.1"/>
    <property type="gene ID" value="ENSCSRG00000000432.1"/>
</dbReference>
<evidence type="ECO:0000313" key="7">
    <source>
        <dbReference type="Proteomes" id="UP000694403"/>
    </source>
</evidence>
<dbReference type="PROSITE" id="PS50041">
    <property type="entry name" value="C_TYPE_LECTIN_2"/>
    <property type="match status" value="1"/>
</dbReference>
<keyword evidence="4" id="KW-1133">Transmembrane helix</keyword>
<evidence type="ECO:0000256" key="1">
    <source>
        <dbReference type="ARBA" id="ARBA00004401"/>
    </source>
</evidence>
<feature type="compositionally biased region" description="Polar residues" evidence="3">
    <location>
        <begin position="1"/>
        <end position="13"/>
    </location>
</feature>
<dbReference type="Gene3D" id="3.10.100.10">
    <property type="entry name" value="Mannose-Binding Protein A, subunit A"/>
    <property type="match status" value="1"/>
</dbReference>
<keyword evidence="2" id="KW-0430">Lectin</keyword>
<keyword evidence="4" id="KW-0812">Transmembrane</keyword>
<proteinExistence type="predicted"/>
<feature type="compositionally biased region" description="Polar residues" evidence="3">
    <location>
        <begin position="28"/>
        <end position="40"/>
    </location>
</feature>
<accession>A0A8C3RJ30</accession>
<organism evidence="6 7">
    <name type="scientific">Chelydra serpentina</name>
    <name type="common">Snapping turtle</name>
    <name type="synonym">Testudo serpentina</name>
    <dbReference type="NCBI Taxonomy" id="8475"/>
    <lineage>
        <taxon>Eukaryota</taxon>
        <taxon>Metazoa</taxon>
        <taxon>Chordata</taxon>
        <taxon>Craniata</taxon>
        <taxon>Vertebrata</taxon>
        <taxon>Euteleostomi</taxon>
        <taxon>Archelosauria</taxon>
        <taxon>Testudinata</taxon>
        <taxon>Testudines</taxon>
        <taxon>Cryptodira</taxon>
        <taxon>Durocryptodira</taxon>
        <taxon>Americhelydia</taxon>
        <taxon>Chelydroidea</taxon>
        <taxon>Chelydridae</taxon>
        <taxon>Chelydra</taxon>
    </lineage>
</organism>
<dbReference type="InterPro" id="IPR050828">
    <property type="entry name" value="C-type_lectin/matrix_domain"/>
</dbReference>
<dbReference type="SMART" id="SM00034">
    <property type="entry name" value="CLECT"/>
    <property type="match status" value="1"/>
</dbReference>
<dbReference type="GO" id="GO:0005886">
    <property type="term" value="C:plasma membrane"/>
    <property type="evidence" value="ECO:0007669"/>
    <property type="project" value="UniProtKB-SubCell"/>
</dbReference>
<keyword evidence="7" id="KW-1185">Reference proteome</keyword>
<reference evidence="6" key="2">
    <citation type="submission" date="2025-09" db="UniProtKB">
        <authorList>
            <consortium name="Ensembl"/>
        </authorList>
    </citation>
    <scope>IDENTIFICATION</scope>
</reference>